<feature type="compositionally biased region" description="Low complexity" evidence="1">
    <location>
        <begin position="58"/>
        <end position="84"/>
    </location>
</feature>
<feature type="compositionally biased region" description="Low complexity" evidence="1">
    <location>
        <begin position="114"/>
        <end position="140"/>
    </location>
</feature>
<evidence type="ECO:0000313" key="3">
    <source>
        <dbReference type="Proteomes" id="UP001523216"/>
    </source>
</evidence>
<accession>A0ABT0XU03</accession>
<comment type="caution">
    <text evidence="2">The sequence shown here is derived from an EMBL/GenBank/DDBJ whole genome shotgun (WGS) entry which is preliminary data.</text>
</comment>
<keyword evidence="3" id="KW-1185">Reference proteome</keyword>
<feature type="compositionally biased region" description="Pro residues" evidence="1">
    <location>
        <begin position="85"/>
        <end position="94"/>
    </location>
</feature>
<dbReference type="RefSeq" id="WP_251797148.1">
    <property type="nucleotide sequence ID" value="NZ_JAMQOL010000008.1"/>
</dbReference>
<name>A0ABT0XU03_9ACTN</name>
<feature type="region of interest" description="Disordered" evidence="1">
    <location>
        <begin position="56"/>
        <end position="140"/>
    </location>
</feature>
<feature type="compositionally biased region" description="Pro residues" evidence="1">
    <location>
        <begin position="102"/>
        <end position="113"/>
    </location>
</feature>
<organism evidence="2 3">
    <name type="scientific">Paractinoplanes hotanensis</name>
    <dbReference type="NCBI Taxonomy" id="2906497"/>
    <lineage>
        <taxon>Bacteria</taxon>
        <taxon>Bacillati</taxon>
        <taxon>Actinomycetota</taxon>
        <taxon>Actinomycetes</taxon>
        <taxon>Micromonosporales</taxon>
        <taxon>Micromonosporaceae</taxon>
        <taxon>Paractinoplanes</taxon>
    </lineage>
</organism>
<dbReference type="Proteomes" id="UP001523216">
    <property type="component" value="Unassembled WGS sequence"/>
</dbReference>
<sequence length="140" mass="13776">MAFGLPVAVAVGWNLAVPVKRPAAVGVPGGEGVLGAAPARTATEPVAVRYSARPYRPVPTVTPTASATSVAVPSAPSRSPAATVVPPPASPSPGPSESVVIPLPPLDQPPVPTPTEVSSWPAEPAEPSTSSSAPAAQPSE</sequence>
<evidence type="ECO:0000256" key="1">
    <source>
        <dbReference type="SAM" id="MobiDB-lite"/>
    </source>
</evidence>
<proteinExistence type="predicted"/>
<gene>
    <name evidence="2" type="ORF">LXN57_06745</name>
</gene>
<dbReference type="EMBL" id="JAMQOL010000008">
    <property type="protein sequence ID" value="MCM4077261.1"/>
    <property type="molecule type" value="Genomic_DNA"/>
</dbReference>
<reference evidence="2 3" key="1">
    <citation type="submission" date="2022-06" db="EMBL/GenBank/DDBJ databases">
        <title>Actinoplanes abujensis sp. nov., isolated from Nigerian arid soil.</title>
        <authorList>
            <person name="Ding P."/>
        </authorList>
    </citation>
    <scope>NUCLEOTIDE SEQUENCE [LARGE SCALE GENOMIC DNA]</scope>
    <source>
        <strain evidence="3">TRM88002</strain>
    </source>
</reference>
<evidence type="ECO:0000313" key="2">
    <source>
        <dbReference type="EMBL" id="MCM4077261.1"/>
    </source>
</evidence>
<protein>
    <submittedName>
        <fullName evidence="2">Uncharacterized protein</fullName>
    </submittedName>
</protein>